<protein>
    <submittedName>
        <fullName evidence="3">Glycosyltransferase family 9 protein</fullName>
    </submittedName>
</protein>
<dbReference type="InterPro" id="IPR051199">
    <property type="entry name" value="LPS_LOS_Heptosyltrfase"/>
</dbReference>
<keyword evidence="4" id="KW-1185">Reference proteome</keyword>
<dbReference type="PANTHER" id="PTHR30160">
    <property type="entry name" value="TETRAACYLDISACCHARIDE 4'-KINASE-RELATED"/>
    <property type="match status" value="1"/>
</dbReference>
<dbReference type="InterPro" id="IPR002201">
    <property type="entry name" value="Glyco_trans_9"/>
</dbReference>
<proteinExistence type="predicted"/>
<organism evidence="3 4">
    <name type="scientific">Georgenia halotolerans</name>
    <dbReference type="NCBI Taxonomy" id="3028317"/>
    <lineage>
        <taxon>Bacteria</taxon>
        <taxon>Bacillati</taxon>
        <taxon>Actinomycetota</taxon>
        <taxon>Actinomycetes</taxon>
        <taxon>Micrococcales</taxon>
        <taxon>Bogoriellaceae</taxon>
        <taxon>Georgenia</taxon>
    </lineage>
</organism>
<dbReference type="Gene3D" id="3.40.50.2000">
    <property type="entry name" value="Glycogen Phosphorylase B"/>
    <property type="match status" value="2"/>
</dbReference>
<dbReference type="CDD" id="cd03789">
    <property type="entry name" value="GT9_LPS_heptosyltransferase"/>
    <property type="match status" value="1"/>
</dbReference>
<evidence type="ECO:0000256" key="2">
    <source>
        <dbReference type="ARBA" id="ARBA00022679"/>
    </source>
</evidence>
<comment type="caution">
    <text evidence="3">The sequence shown here is derived from an EMBL/GenBank/DDBJ whole genome shotgun (WGS) entry which is preliminary data.</text>
</comment>
<evidence type="ECO:0000313" key="4">
    <source>
        <dbReference type="Proteomes" id="UP001165561"/>
    </source>
</evidence>
<keyword evidence="1" id="KW-0328">Glycosyltransferase</keyword>
<reference evidence="3" key="1">
    <citation type="submission" date="2023-02" db="EMBL/GenBank/DDBJ databases">
        <title>Georgenia sp.10Sc9-8, isolated from a soil sample collected from the Taklamakan desert.</title>
        <authorList>
            <person name="Liu S."/>
        </authorList>
    </citation>
    <scope>NUCLEOTIDE SEQUENCE</scope>
    <source>
        <strain evidence="3">10Sc9-8</strain>
    </source>
</reference>
<gene>
    <name evidence="3" type="ORF">PU560_13730</name>
</gene>
<dbReference type="SUPFAM" id="SSF53756">
    <property type="entry name" value="UDP-Glycosyltransferase/glycogen phosphorylase"/>
    <property type="match status" value="1"/>
</dbReference>
<evidence type="ECO:0000256" key="1">
    <source>
        <dbReference type="ARBA" id="ARBA00022676"/>
    </source>
</evidence>
<accession>A0ABT5TZM3</accession>
<evidence type="ECO:0000313" key="3">
    <source>
        <dbReference type="EMBL" id="MDD9207515.1"/>
    </source>
</evidence>
<dbReference type="Proteomes" id="UP001165561">
    <property type="component" value="Unassembled WGS sequence"/>
</dbReference>
<name>A0ABT5TZM3_9MICO</name>
<sequence>MSRTLAVRLDNDGDVLLTGPAVRALGAGRTTVDLLVSPAGRAAARLLPGVAETLVFDAPWSGFAPPALDPAAVDDLVGTLASRDYQKAVIFTSFHQSPLPMALLARMAGIGFVAATSEDYPGSLLDVRHRRPEGLHEVEAALDLTVAAGGALPNGDDGRLRLRSPLPAVDHLLPGHSFVVVHPGASVPARALDPAHAQDLVGALEDAGRTVVVTGSPAEQELTRAVTRGTGAVDLGGRTDLSGLAGVLRRAACVVVGNTGPAHLAAAVGTPVVSLFSPVVPAGRWAPYGVPTVVLGDQLAGCRDSRARDCPLPGHPCLTGVPPAEVVAAVARLAPQHTEVPA</sequence>
<dbReference type="PANTHER" id="PTHR30160:SF1">
    <property type="entry name" value="LIPOPOLYSACCHARIDE 1,2-N-ACETYLGLUCOSAMINETRANSFERASE-RELATED"/>
    <property type="match status" value="1"/>
</dbReference>
<dbReference type="EMBL" id="JARACI010001117">
    <property type="protein sequence ID" value="MDD9207515.1"/>
    <property type="molecule type" value="Genomic_DNA"/>
</dbReference>
<keyword evidence="2" id="KW-0808">Transferase</keyword>
<dbReference type="Pfam" id="PF01075">
    <property type="entry name" value="Glyco_transf_9"/>
    <property type="match status" value="1"/>
</dbReference>